<evidence type="ECO:0000259" key="4">
    <source>
        <dbReference type="PROSITE" id="PS50195"/>
    </source>
</evidence>
<dbReference type="CDD" id="cd06093">
    <property type="entry name" value="PX_domain"/>
    <property type="match status" value="1"/>
</dbReference>
<dbReference type="GO" id="GO:0008270">
    <property type="term" value="F:zinc ion binding"/>
    <property type="evidence" value="ECO:0007669"/>
    <property type="project" value="UniProtKB-KW"/>
</dbReference>
<dbReference type="InterPro" id="IPR036871">
    <property type="entry name" value="PX_dom_sf"/>
</dbReference>
<dbReference type="STRING" id="4781.A0A0P1B786"/>
<dbReference type="GeneID" id="36402509"/>
<dbReference type="PROSITE" id="PS50195">
    <property type="entry name" value="PX"/>
    <property type="match status" value="1"/>
</dbReference>
<evidence type="ECO:0000256" key="3">
    <source>
        <dbReference type="ARBA" id="ARBA00022833"/>
    </source>
</evidence>
<dbReference type="Proteomes" id="UP000054928">
    <property type="component" value="Unassembled WGS sequence"/>
</dbReference>
<dbReference type="InterPro" id="IPR013083">
    <property type="entry name" value="Znf_RING/FYVE/PHD"/>
</dbReference>
<keyword evidence="3" id="KW-0862">Zinc</keyword>
<evidence type="ECO:0000256" key="2">
    <source>
        <dbReference type="ARBA" id="ARBA00022771"/>
    </source>
</evidence>
<proteinExistence type="predicted"/>
<name>A0A0P1B786_PLAHL</name>
<dbReference type="InterPro" id="IPR001841">
    <property type="entry name" value="Znf_RING"/>
</dbReference>
<keyword evidence="6" id="KW-1185">Reference proteome</keyword>
<keyword evidence="1" id="KW-0479">Metal-binding</keyword>
<sequence length="345" mass="40097">MNGRRCISSRKSTVFDNDVSDAHVPLAIKYLEQVSFKMSVTKKHTDVRYLMRVRHHDHNVIWSLKRSFDEYRKLRLRLLRKLQHGHFCNANCPWLYGFLKSYFPKKRVFIFSSAHMIERRKRMLERFFAVLYEFLTDHKNFGCSIIMTVFAHEVVEFIYGDALQQHGLIHIDRSPFEPLDRTTLRLSESFNFENDAEESSQNIRCIRRDVDRQLGTQLSLTMSLGESMLDDDNLDDEQCKICGLMLSGIAGEDLTSTTILQDDSKRFVHSMESLDSNGQANFKVNCRINSSGGSYRSSSARRRRRAVVYYLTTLSCGHQFHDECIVPKLNELFECPTCGCKPSND</sequence>
<dbReference type="InterPro" id="IPR018957">
    <property type="entry name" value="Znf_C3HC4_RING-type"/>
</dbReference>
<dbReference type="InterPro" id="IPR001683">
    <property type="entry name" value="PX_dom"/>
</dbReference>
<dbReference type="RefSeq" id="XP_024586071.1">
    <property type="nucleotide sequence ID" value="XM_024720920.1"/>
</dbReference>
<dbReference type="EMBL" id="CCYD01003090">
    <property type="protein sequence ID" value="CEG49702.1"/>
    <property type="molecule type" value="Genomic_DNA"/>
</dbReference>
<keyword evidence="2" id="KW-0863">Zinc-finger</keyword>
<protein>
    <recommendedName>
        <fullName evidence="4">PX domain-containing protein</fullName>
    </recommendedName>
</protein>
<dbReference type="Gene3D" id="3.30.40.10">
    <property type="entry name" value="Zinc/RING finger domain, C3HC4 (zinc finger)"/>
    <property type="match status" value="1"/>
</dbReference>
<dbReference type="SUPFAM" id="SSF57850">
    <property type="entry name" value="RING/U-box"/>
    <property type="match status" value="1"/>
</dbReference>
<evidence type="ECO:0000256" key="1">
    <source>
        <dbReference type="ARBA" id="ARBA00022723"/>
    </source>
</evidence>
<dbReference type="SMART" id="SM00184">
    <property type="entry name" value="RING"/>
    <property type="match status" value="1"/>
</dbReference>
<evidence type="ECO:0000313" key="5">
    <source>
        <dbReference type="EMBL" id="CEG49702.1"/>
    </source>
</evidence>
<dbReference type="SUPFAM" id="SSF64268">
    <property type="entry name" value="PX domain"/>
    <property type="match status" value="1"/>
</dbReference>
<dbReference type="Gene3D" id="3.30.1520.10">
    <property type="entry name" value="Phox-like domain"/>
    <property type="match status" value="1"/>
</dbReference>
<dbReference type="GO" id="GO:0035091">
    <property type="term" value="F:phosphatidylinositol binding"/>
    <property type="evidence" value="ECO:0007669"/>
    <property type="project" value="InterPro"/>
</dbReference>
<organism evidence="5 6">
    <name type="scientific">Plasmopara halstedii</name>
    <name type="common">Downy mildew of sunflower</name>
    <dbReference type="NCBI Taxonomy" id="4781"/>
    <lineage>
        <taxon>Eukaryota</taxon>
        <taxon>Sar</taxon>
        <taxon>Stramenopiles</taxon>
        <taxon>Oomycota</taxon>
        <taxon>Peronosporomycetes</taxon>
        <taxon>Peronosporales</taxon>
        <taxon>Peronosporaceae</taxon>
        <taxon>Plasmopara</taxon>
    </lineage>
</organism>
<evidence type="ECO:0000313" key="6">
    <source>
        <dbReference type="Proteomes" id="UP000054928"/>
    </source>
</evidence>
<dbReference type="Pfam" id="PF00097">
    <property type="entry name" value="zf-C3HC4"/>
    <property type="match status" value="1"/>
</dbReference>
<reference evidence="6" key="1">
    <citation type="submission" date="2014-09" db="EMBL/GenBank/DDBJ databases">
        <authorList>
            <person name="Sharma Rahul"/>
            <person name="Thines Marco"/>
        </authorList>
    </citation>
    <scope>NUCLEOTIDE SEQUENCE [LARGE SCALE GENOMIC DNA]</scope>
</reference>
<dbReference type="OrthoDB" id="119628at2759"/>
<feature type="domain" description="PX" evidence="4">
    <location>
        <begin position="27"/>
        <end position="165"/>
    </location>
</feature>
<dbReference type="OMA" id="CDADCPW"/>
<dbReference type="AlphaFoldDB" id="A0A0P1B786"/>
<accession>A0A0P1B786</accession>